<feature type="site" description="Cleavage; by autolysis" evidence="10">
    <location>
        <begin position="195"/>
        <end position="196"/>
    </location>
</feature>
<comment type="similarity">
    <text evidence="1 10">Belongs to the ArgJ family.</text>
</comment>
<dbReference type="EC" id="2.3.1.35" evidence="10"/>
<keyword evidence="3 10" id="KW-0055">Arginine biosynthesis</keyword>
<comment type="function">
    <text evidence="10">Catalyzes two activities which are involved in the cyclic version of arginine biosynthesis: the synthesis of N-acetylglutamate from glutamate and acetyl-CoA as the acetyl donor, and of ornithine by transacetylation between N(2)-acetylornithine and glutamate.</text>
</comment>
<feature type="site" description="Involved in the stabilization of negative charge on the oxyanion by the formation of the oxyanion hole" evidence="10">
    <location>
        <position position="120"/>
    </location>
</feature>
<reference evidence="11" key="1">
    <citation type="submission" date="2020-10" db="EMBL/GenBank/DDBJ databases">
        <authorList>
            <person name="Gilroy R."/>
        </authorList>
    </citation>
    <scope>NUCLEOTIDE SEQUENCE</scope>
    <source>
        <strain evidence="11">ChiBcec7-5410</strain>
    </source>
</reference>
<comment type="pathway">
    <text evidence="10">Amino-acid biosynthesis; L-arginine biosynthesis; L-ornithine and N-acetyl-L-glutamate from L-glutamate and N(2)-acetyl-L-ornithine (cyclic): step 1/1.</text>
</comment>
<evidence type="ECO:0000256" key="2">
    <source>
        <dbReference type="ARBA" id="ARBA00011475"/>
    </source>
</evidence>
<dbReference type="Gene3D" id="3.10.20.340">
    <property type="entry name" value="ArgJ beta chain, C-terminal domain"/>
    <property type="match status" value="1"/>
</dbReference>
<comment type="subunit">
    <text evidence="2 10">Heterotetramer of two alpha and two beta chains.</text>
</comment>
<sequence length="413" mass="43335">MLVQFEGYSFVDGGVVAAKGFQAGGLHCGIRKNKTKKDLSLLVADGPVPTAAVYTQNKVKGAPIAVTKAHIADGYAQAIIVNSGIANTCNADGIEKAEGMAIIAAKQLGIKPEDVVVGSTGVIGQPLPLEPIQNSIADLVGELSDSIEGGLHFEEGIMTTDTQPKQVAVEFDLAGKKCRIGGCAKGSGMIHPNMATMLCFLTTDAAITPELLQAALSKVVNDTFNMVSVDGDTSTNDTCCIMASGVAGNKVIDRQNEDFSQFVNALYVVLMNLSRMIAADGEGATRLVECTVSGARNKEQARVIAKSVICSSLMKTAIFGADANWGRALCAIGYAPVDVDVDKIDMAFASSAGVLPVCEAGAGIPFSEEIAKEILSQPEVKLLIDLNDGEEQAIAWGCDLTYDYVRINGDYRT</sequence>
<keyword evidence="5 10" id="KW-0808">Transferase</keyword>
<feature type="chain" id="PRO_5039766598" description="Arginine biosynthesis bifunctional protein ArgJ alpha chain" evidence="10">
    <location>
        <begin position="1"/>
        <end position="195"/>
    </location>
</feature>
<comment type="pathway">
    <text evidence="10">Amino-acid biosynthesis; L-arginine biosynthesis; N(2)-acetyl-L-ornithine from L-glutamate: step 1/4.</text>
</comment>
<feature type="binding site" evidence="10">
    <location>
        <position position="282"/>
    </location>
    <ligand>
        <name>substrate</name>
    </ligand>
</feature>
<dbReference type="GO" id="GO:0006592">
    <property type="term" value="P:ornithine biosynthetic process"/>
    <property type="evidence" value="ECO:0007669"/>
    <property type="project" value="TreeGrafter"/>
</dbReference>
<evidence type="ECO:0000256" key="1">
    <source>
        <dbReference type="ARBA" id="ARBA00006774"/>
    </source>
</evidence>
<evidence type="ECO:0000256" key="6">
    <source>
        <dbReference type="ARBA" id="ARBA00022813"/>
    </source>
</evidence>
<evidence type="ECO:0000256" key="10">
    <source>
        <dbReference type="HAMAP-Rule" id="MF_01106"/>
    </source>
</evidence>
<dbReference type="GO" id="GO:0006526">
    <property type="term" value="P:L-arginine biosynthetic process"/>
    <property type="evidence" value="ECO:0007669"/>
    <property type="project" value="UniProtKB-UniRule"/>
</dbReference>
<proteinExistence type="inferred from homology"/>
<dbReference type="PANTHER" id="PTHR23100:SF0">
    <property type="entry name" value="ARGININE BIOSYNTHESIS BIFUNCTIONAL PROTEIN ARGJ, MITOCHONDRIAL"/>
    <property type="match status" value="1"/>
</dbReference>
<dbReference type="EC" id="2.3.1.1" evidence="10"/>
<dbReference type="NCBIfam" id="TIGR00120">
    <property type="entry name" value="ArgJ"/>
    <property type="match status" value="1"/>
</dbReference>
<evidence type="ECO:0000256" key="9">
    <source>
        <dbReference type="ARBA" id="ARBA00049439"/>
    </source>
</evidence>
<organism evidence="11 12">
    <name type="scientific">Candidatus Faecivivens stercoripullorum</name>
    <dbReference type="NCBI Taxonomy" id="2840805"/>
    <lineage>
        <taxon>Bacteria</taxon>
        <taxon>Bacillati</taxon>
        <taxon>Bacillota</taxon>
        <taxon>Clostridia</taxon>
        <taxon>Eubacteriales</taxon>
        <taxon>Oscillospiraceae</taxon>
        <taxon>Oscillospiraceae incertae sedis</taxon>
        <taxon>Candidatus Faecivivens</taxon>
    </lineage>
</organism>
<feature type="binding site" evidence="10">
    <location>
        <position position="159"/>
    </location>
    <ligand>
        <name>substrate</name>
    </ligand>
</feature>
<keyword evidence="10" id="KW-0963">Cytoplasm</keyword>
<dbReference type="Gene3D" id="3.60.70.12">
    <property type="entry name" value="L-amino peptidase D-ALA esterase/amidase"/>
    <property type="match status" value="1"/>
</dbReference>
<feature type="binding site" evidence="10">
    <location>
        <position position="196"/>
    </location>
    <ligand>
        <name>substrate</name>
    </ligand>
</feature>
<dbReference type="Pfam" id="PF01960">
    <property type="entry name" value="ArgJ"/>
    <property type="match status" value="1"/>
</dbReference>
<evidence type="ECO:0000256" key="5">
    <source>
        <dbReference type="ARBA" id="ARBA00022679"/>
    </source>
</evidence>
<dbReference type="GO" id="GO:0005737">
    <property type="term" value="C:cytoplasm"/>
    <property type="evidence" value="ECO:0007669"/>
    <property type="project" value="UniProtKB-SubCell"/>
</dbReference>
<comment type="caution">
    <text evidence="11">The sequence shown here is derived from an EMBL/GenBank/DDBJ whole genome shotgun (WGS) entry which is preliminary data.</text>
</comment>
<dbReference type="FunFam" id="3.60.70.12:FF:000001">
    <property type="entry name" value="Arginine biosynthesis bifunctional protein ArgJ, chloroplastic"/>
    <property type="match status" value="1"/>
</dbReference>
<dbReference type="AlphaFoldDB" id="A0A9D1H593"/>
<name>A0A9D1H593_9FIRM</name>
<comment type="subcellular location">
    <subcellularLocation>
        <location evidence="10">Cytoplasm</location>
    </subcellularLocation>
</comment>
<feature type="active site" description="Nucleophile" evidence="10">
    <location>
        <position position="196"/>
    </location>
</feature>
<comment type="catalytic activity">
    <reaction evidence="10">
        <text>L-glutamate + acetyl-CoA = N-acetyl-L-glutamate + CoA + H(+)</text>
        <dbReference type="Rhea" id="RHEA:24292"/>
        <dbReference type="ChEBI" id="CHEBI:15378"/>
        <dbReference type="ChEBI" id="CHEBI:29985"/>
        <dbReference type="ChEBI" id="CHEBI:44337"/>
        <dbReference type="ChEBI" id="CHEBI:57287"/>
        <dbReference type="ChEBI" id="CHEBI:57288"/>
        <dbReference type="EC" id="2.3.1.1"/>
    </reaction>
</comment>
<reference evidence="11" key="2">
    <citation type="journal article" date="2021" name="PeerJ">
        <title>Extensive microbial diversity within the chicken gut microbiome revealed by metagenomics and culture.</title>
        <authorList>
            <person name="Gilroy R."/>
            <person name="Ravi A."/>
            <person name="Getino M."/>
            <person name="Pursley I."/>
            <person name="Horton D.L."/>
            <person name="Alikhan N.F."/>
            <person name="Baker D."/>
            <person name="Gharbi K."/>
            <person name="Hall N."/>
            <person name="Watson M."/>
            <person name="Adriaenssens E.M."/>
            <person name="Foster-Nyarko E."/>
            <person name="Jarju S."/>
            <person name="Secka A."/>
            <person name="Antonio M."/>
            <person name="Oren A."/>
            <person name="Chaudhuri R.R."/>
            <person name="La Ragione R."/>
            <person name="Hildebrand F."/>
            <person name="Pallen M.J."/>
        </authorList>
    </citation>
    <scope>NUCLEOTIDE SEQUENCE</scope>
    <source>
        <strain evidence="11">ChiBcec7-5410</strain>
    </source>
</reference>
<feature type="site" description="Involved in the stabilization of negative charge on the oxyanion by the formation of the oxyanion hole" evidence="10">
    <location>
        <position position="121"/>
    </location>
</feature>
<gene>
    <name evidence="10 11" type="primary">argJ</name>
    <name evidence="11" type="ORF">IAC43_01760</name>
</gene>
<evidence type="ECO:0000313" key="11">
    <source>
        <dbReference type="EMBL" id="HIT93888.1"/>
    </source>
</evidence>
<evidence type="ECO:0000256" key="8">
    <source>
        <dbReference type="ARBA" id="ARBA00023315"/>
    </source>
</evidence>
<keyword evidence="6 10" id="KW-0068">Autocatalytic cleavage</keyword>
<dbReference type="HAMAP" id="MF_01106">
    <property type="entry name" value="ArgJ"/>
    <property type="match status" value="1"/>
</dbReference>
<dbReference type="InterPro" id="IPR042195">
    <property type="entry name" value="ArgJ_beta_C"/>
</dbReference>
<keyword evidence="8 10" id="KW-0012">Acyltransferase</keyword>
<feature type="binding site" evidence="10">
    <location>
        <position position="185"/>
    </location>
    <ligand>
        <name>substrate</name>
    </ligand>
</feature>
<feature type="binding site" evidence="10">
    <location>
        <position position="413"/>
    </location>
    <ligand>
        <name>substrate</name>
    </ligand>
</feature>
<feature type="chain" id="PRO_5039766597" description="Arginine biosynthesis bifunctional protein ArgJ beta chain" evidence="10">
    <location>
        <begin position="196"/>
        <end position="413"/>
    </location>
</feature>
<feature type="binding site" evidence="10">
    <location>
        <position position="408"/>
    </location>
    <ligand>
        <name>substrate</name>
    </ligand>
</feature>
<dbReference type="InterPro" id="IPR016117">
    <property type="entry name" value="ArgJ-like_dom_sf"/>
</dbReference>
<dbReference type="SUPFAM" id="SSF56266">
    <property type="entry name" value="DmpA/ArgJ-like"/>
    <property type="match status" value="1"/>
</dbReference>
<evidence type="ECO:0000256" key="4">
    <source>
        <dbReference type="ARBA" id="ARBA00022605"/>
    </source>
</evidence>
<evidence type="ECO:0000256" key="3">
    <source>
        <dbReference type="ARBA" id="ARBA00022571"/>
    </source>
</evidence>
<dbReference type="CDD" id="cd02152">
    <property type="entry name" value="OAT"/>
    <property type="match status" value="1"/>
</dbReference>
<comment type="catalytic activity">
    <reaction evidence="9 10">
        <text>N(2)-acetyl-L-ornithine + L-glutamate = N-acetyl-L-glutamate + L-ornithine</text>
        <dbReference type="Rhea" id="RHEA:15349"/>
        <dbReference type="ChEBI" id="CHEBI:29985"/>
        <dbReference type="ChEBI" id="CHEBI:44337"/>
        <dbReference type="ChEBI" id="CHEBI:46911"/>
        <dbReference type="ChEBI" id="CHEBI:57805"/>
        <dbReference type="EC" id="2.3.1.35"/>
    </reaction>
</comment>
<evidence type="ECO:0000256" key="7">
    <source>
        <dbReference type="ARBA" id="ARBA00023268"/>
    </source>
</evidence>
<dbReference type="PANTHER" id="PTHR23100">
    <property type="entry name" value="ARGININE BIOSYNTHESIS BIFUNCTIONAL PROTEIN ARGJ"/>
    <property type="match status" value="1"/>
</dbReference>
<keyword evidence="7 10" id="KW-0511">Multifunctional enzyme</keyword>
<evidence type="ECO:0000313" key="12">
    <source>
        <dbReference type="Proteomes" id="UP000824160"/>
    </source>
</evidence>
<dbReference type="NCBIfam" id="NF003802">
    <property type="entry name" value="PRK05388.1"/>
    <property type="match status" value="1"/>
</dbReference>
<protein>
    <recommendedName>
        <fullName evidence="10">Arginine biosynthesis bifunctional protein ArgJ</fullName>
    </recommendedName>
    <domain>
        <recommendedName>
            <fullName evidence="10">Glutamate N-acetyltransferase</fullName>
            <ecNumber evidence="10">2.3.1.35</ecNumber>
        </recommendedName>
        <alternativeName>
            <fullName evidence="10">Ornithine acetyltransferase</fullName>
            <shortName evidence="10">OATase</shortName>
        </alternativeName>
        <alternativeName>
            <fullName evidence="10">Ornithine transacetylase</fullName>
        </alternativeName>
    </domain>
    <domain>
        <recommendedName>
            <fullName evidence="10">Amino-acid acetyltransferase</fullName>
            <ecNumber evidence="10">2.3.1.1</ecNumber>
        </recommendedName>
        <alternativeName>
            <fullName evidence="10">N-acetylglutamate synthase</fullName>
            <shortName evidence="10">AGSase</shortName>
        </alternativeName>
    </domain>
    <component>
        <recommendedName>
            <fullName evidence="10">Arginine biosynthesis bifunctional protein ArgJ alpha chain</fullName>
        </recommendedName>
    </component>
    <component>
        <recommendedName>
            <fullName evidence="10">Arginine biosynthesis bifunctional protein ArgJ beta chain</fullName>
        </recommendedName>
    </component>
</protein>
<dbReference type="InterPro" id="IPR002813">
    <property type="entry name" value="Arg_biosynth_ArgJ"/>
</dbReference>
<dbReference type="EMBL" id="DVLW01000045">
    <property type="protein sequence ID" value="HIT93888.1"/>
    <property type="molecule type" value="Genomic_DNA"/>
</dbReference>
<dbReference type="GO" id="GO:0004358">
    <property type="term" value="F:L-glutamate N-acetyltransferase activity, acting on acetyl-L-ornithine as donor"/>
    <property type="evidence" value="ECO:0007669"/>
    <property type="project" value="UniProtKB-UniRule"/>
</dbReference>
<accession>A0A9D1H593</accession>
<dbReference type="Proteomes" id="UP000824160">
    <property type="component" value="Unassembled WGS sequence"/>
</dbReference>
<keyword evidence="4 10" id="KW-0028">Amino-acid biosynthesis</keyword>
<dbReference type="FunFam" id="3.10.20.340:FF:000001">
    <property type="entry name" value="Arginine biosynthesis bifunctional protein ArgJ, chloroplastic"/>
    <property type="match status" value="1"/>
</dbReference>
<dbReference type="GO" id="GO:0004042">
    <property type="term" value="F:L-glutamate N-acetyltransferase activity"/>
    <property type="evidence" value="ECO:0007669"/>
    <property type="project" value="UniProtKB-UniRule"/>
</dbReference>